<proteinExistence type="predicted"/>
<dbReference type="EMBL" id="AUZM01000001">
    <property type="protein sequence ID" value="ERT09883.1"/>
    <property type="molecule type" value="Genomic_DNA"/>
</dbReference>
<dbReference type="RefSeq" id="WP_023063945.1">
    <property type="nucleotide sequence ID" value="NZ_AUZM01000001.1"/>
</dbReference>
<accession>U7QPV4</accession>
<dbReference type="AlphaFoldDB" id="U7QPV4"/>
<dbReference type="Proteomes" id="UP000017127">
    <property type="component" value="Unassembled WGS sequence"/>
</dbReference>
<evidence type="ECO:0000313" key="1">
    <source>
        <dbReference type="EMBL" id="ERT09883.1"/>
    </source>
</evidence>
<evidence type="ECO:0000313" key="2">
    <source>
        <dbReference type="Proteomes" id="UP000017127"/>
    </source>
</evidence>
<protein>
    <submittedName>
        <fullName evidence="1">Uncharacterized protein</fullName>
    </submittedName>
</protein>
<keyword evidence="2" id="KW-1185">Reference proteome</keyword>
<name>U7QPV4_9CYAN</name>
<comment type="caution">
    <text evidence="1">The sequence shown here is derived from an EMBL/GenBank/DDBJ whole genome shotgun (WGS) entry which is preliminary data.</text>
</comment>
<sequence length="67" mass="7750">MLSEPMECPKCSKHTQIQRQSDLYQCVNCDFERDFSQSIDEDYKEEDGAKGGILAFFLVVFTVFAFL</sequence>
<gene>
    <name evidence="1" type="ORF">M595_0016</name>
</gene>
<reference evidence="1 2" key="1">
    <citation type="journal article" date="2013" name="Front. Microbiol.">
        <title>Comparative genomic analyses of the cyanobacterium, Lyngbya aestuarii BL J, a powerful hydrogen producer.</title>
        <authorList>
            <person name="Kothari A."/>
            <person name="Vaughn M."/>
            <person name="Garcia-Pichel F."/>
        </authorList>
    </citation>
    <scope>NUCLEOTIDE SEQUENCE [LARGE SCALE GENOMIC DNA]</scope>
    <source>
        <strain evidence="1 2">BL J</strain>
    </source>
</reference>
<organism evidence="1 2">
    <name type="scientific">Lyngbya aestuarii BL J</name>
    <dbReference type="NCBI Taxonomy" id="1348334"/>
    <lineage>
        <taxon>Bacteria</taxon>
        <taxon>Bacillati</taxon>
        <taxon>Cyanobacteriota</taxon>
        <taxon>Cyanophyceae</taxon>
        <taxon>Oscillatoriophycideae</taxon>
        <taxon>Oscillatoriales</taxon>
        <taxon>Microcoleaceae</taxon>
        <taxon>Lyngbya</taxon>
    </lineage>
</organism>
<dbReference type="OrthoDB" id="574773at2"/>